<protein>
    <submittedName>
        <fullName evidence="1">Uncharacterized protein</fullName>
    </submittedName>
</protein>
<name>A0A9D3YU50_DREPO</name>
<feature type="non-terminal residue" evidence="1">
    <location>
        <position position="1"/>
    </location>
</feature>
<reference evidence="1" key="1">
    <citation type="journal article" date="2019" name="bioRxiv">
        <title>The Genome of the Zebra Mussel, Dreissena polymorpha: A Resource for Invasive Species Research.</title>
        <authorList>
            <person name="McCartney M.A."/>
            <person name="Auch B."/>
            <person name="Kono T."/>
            <person name="Mallez S."/>
            <person name="Zhang Y."/>
            <person name="Obille A."/>
            <person name="Becker A."/>
            <person name="Abrahante J.E."/>
            <person name="Garbe J."/>
            <person name="Badalamenti J.P."/>
            <person name="Herman A."/>
            <person name="Mangelson H."/>
            <person name="Liachko I."/>
            <person name="Sullivan S."/>
            <person name="Sone E.D."/>
            <person name="Koren S."/>
            <person name="Silverstein K.A.T."/>
            <person name="Beckman K.B."/>
            <person name="Gohl D.M."/>
        </authorList>
    </citation>
    <scope>NUCLEOTIDE SEQUENCE</scope>
    <source>
        <strain evidence="1">Duluth1</strain>
        <tissue evidence="1">Whole animal</tissue>
    </source>
</reference>
<keyword evidence="2" id="KW-1185">Reference proteome</keyword>
<dbReference type="PANTHER" id="PTHR46843:SF1">
    <property type="entry name" value="BTB_POZ DOMAIN-CONTAINING PROTEIN 16"/>
    <property type="match status" value="1"/>
</dbReference>
<comment type="caution">
    <text evidence="1">The sequence shown here is derived from an EMBL/GenBank/DDBJ whole genome shotgun (WGS) entry which is preliminary data.</text>
</comment>
<dbReference type="PANTHER" id="PTHR46843">
    <property type="entry name" value="BTB/POZ DOMAIN-CONTAINING PROTEIN 16"/>
    <property type="match status" value="1"/>
</dbReference>
<dbReference type="Proteomes" id="UP000828390">
    <property type="component" value="Unassembled WGS sequence"/>
</dbReference>
<evidence type="ECO:0000313" key="2">
    <source>
        <dbReference type="Proteomes" id="UP000828390"/>
    </source>
</evidence>
<reference evidence="1" key="2">
    <citation type="submission" date="2020-11" db="EMBL/GenBank/DDBJ databases">
        <authorList>
            <person name="McCartney M.A."/>
            <person name="Auch B."/>
            <person name="Kono T."/>
            <person name="Mallez S."/>
            <person name="Becker A."/>
            <person name="Gohl D.M."/>
            <person name="Silverstein K.A.T."/>
            <person name="Koren S."/>
            <person name="Bechman K.B."/>
            <person name="Herman A."/>
            <person name="Abrahante J.E."/>
            <person name="Garbe J."/>
        </authorList>
    </citation>
    <scope>NUCLEOTIDE SEQUENCE</scope>
    <source>
        <strain evidence="1">Duluth1</strain>
        <tissue evidence="1">Whole animal</tissue>
    </source>
</reference>
<evidence type="ECO:0000313" key="1">
    <source>
        <dbReference type="EMBL" id="KAH3705518.1"/>
    </source>
</evidence>
<sequence length="200" mass="22231">AISAAPYTALMGVIVDGRIPERYPVTPRCRVRRQVGHTNRWRLPESLGSDLLGSSQAIKAVTMPYNDTLVKIITAESAQMNLNLDVTKPYKFRQSLDRPFTEPARLERGITRDESKLSRDLKFQVPASAPIGGLGHMPLSPIKKVMPRKARPVTPKDIFLYHSKKSKNNLGPGKMVVFKCAPPLLPLSNSRVEYTIIVSA</sequence>
<accession>A0A9D3YU50</accession>
<gene>
    <name evidence="1" type="ORF">DPMN_080594</name>
</gene>
<organism evidence="1 2">
    <name type="scientific">Dreissena polymorpha</name>
    <name type="common">Zebra mussel</name>
    <name type="synonym">Mytilus polymorpha</name>
    <dbReference type="NCBI Taxonomy" id="45954"/>
    <lineage>
        <taxon>Eukaryota</taxon>
        <taxon>Metazoa</taxon>
        <taxon>Spiralia</taxon>
        <taxon>Lophotrochozoa</taxon>
        <taxon>Mollusca</taxon>
        <taxon>Bivalvia</taxon>
        <taxon>Autobranchia</taxon>
        <taxon>Heteroconchia</taxon>
        <taxon>Euheterodonta</taxon>
        <taxon>Imparidentia</taxon>
        <taxon>Neoheterodontei</taxon>
        <taxon>Myida</taxon>
        <taxon>Dreissenoidea</taxon>
        <taxon>Dreissenidae</taxon>
        <taxon>Dreissena</taxon>
    </lineage>
</organism>
<dbReference type="EMBL" id="JAIWYP010000015">
    <property type="protein sequence ID" value="KAH3705518.1"/>
    <property type="molecule type" value="Genomic_DNA"/>
</dbReference>
<dbReference type="AlphaFoldDB" id="A0A9D3YU50"/>
<proteinExistence type="predicted"/>
<dbReference type="InterPro" id="IPR042833">
    <property type="entry name" value="BTBD16"/>
</dbReference>